<sequence length="283" mass="30924">MADAAIAHVSELLRQGDKDRFLCDLFVPAEKRPHIMALHAFALEIARVREVVSEPMPGEIRLQWWRDAIEGHGHGNVAQHPVGGLLLEALDRFDLPRQPLLDLIEARSFDLYDDPMGSVAELEGYGAATVGPTLALPALALDRGIAGADLDPVSQSGGIAYATAGLLRAIPLHASRGQVYMPLDVLERHGTDPALLLAGKTDERLRAALKEMATLARSHLSLALDAARRLPAGVVPALLPLALVTPYLDRFERAGCDPFSPKVDLPQWRRQWTLWRSARRGFA</sequence>
<dbReference type="OrthoDB" id="9814909at2"/>
<dbReference type="STRING" id="631454.N177_3625"/>
<dbReference type="Proteomes" id="UP000017819">
    <property type="component" value="Unassembled WGS sequence"/>
</dbReference>
<proteinExistence type="predicted"/>
<dbReference type="Pfam" id="PF00494">
    <property type="entry name" value="SQS_PSY"/>
    <property type="match status" value="1"/>
</dbReference>
<dbReference type="InterPro" id="IPR002060">
    <property type="entry name" value="Squ/phyt_synthse"/>
</dbReference>
<keyword evidence="2" id="KW-1185">Reference proteome</keyword>
<dbReference type="EC" id="2.5.1.32" evidence="1"/>
<name>V4QUY2_9HYPH</name>
<dbReference type="SUPFAM" id="SSF48576">
    <property type="entry name" value="Terpenoid synthases"/>
    <property type="match status" value="1"/>
</dbReference>
<comment type="caution">
    <text evidence="1">The sequence shown here is derived from an EMBL/GenBank/DDBJ whole genome shotgun (WGS) entry which is preliminary data.</text>
</comment>
<organism evidence="1 2">
    <name type="scientific">Lutibaculum baratangense AMV1</name>
    <dbReference type="NCBI Taxonomy" id="631454"/>
    <lineage>
        <taxon>Bacteria</taxon>
        <taxon>Pseudomonadati</taxon>
        <taxon>Pseudomonadota</taxon>
        <taxon>Alphaproteobacteria</taxon>
        <taxon>Hyphomicrobiales</taxon>
        <taxon>Tepidamorphaceae</taxon>
        <taxon>Lutibaculum</taxon>
    </lineage>
</organism>
<gene>
    <name evidence="1" type="ORF">N177_3625</name>
</gene>
<dbReference type="eggNOG" id="COG1562">
    <property type="taxonomic scope" value="Bacteria"/>
</dbReference>
<accession>V4QUY2</accession>
<keyword evidence="1" id="KW-0808">Transferase</keyword>
<dbReference type="EMBL" id="AWXZ01000039">
    <property type="protein sequence ID" value="ESR23557.1"/>
    <property type="molecule type" value="Genomic_DNA"/>
</dbReference>
<evidence type="ECO:0000313" key="1">
    <source>
        <dbReference type="EMBL" id="ESR23557.1"/>
    </source>
</evidence>
<dbReference type="AlphaFoldDB" id="V4QUY2"/>
<dbReference type="PATRIC" id="fig|631454.5.peg.3586"/>
<reference evidence="1 2" key="1">
    <citation type="journal article" date="2014" name="Genome Announc.">
        <title>Draft Genome Sequence of Lutibaculum baratangense Strain AMV1T, Isolated from a Mud Volcano in Andamans, India.</title>
        <authorList>
            <person name="Singh A."/>
            <person name="Sreenivas A."/>
            <person name="Sathyanarayana Reddy G."/>
            <person name="Pinnaka A.K."/>
            <person name="Shivaji S."/>
        </authorList>
    </citation>
    <scope>NUCLEOTIDE SEQUENCE [LARGE SCALE GENOMIC DNA]</scope>
    <source>
        <strain evidence="1 2">AMV1</strain>
    </source>
</reference>
<protein>
    <submittedName>
        <fullName evidence="1">Phytoene synthase</fullName>
        <ecNumber evidence="1">2.5.1.32</ecNumber>
    </submittedName>
</protein>
<dbReference type="PANTHER" id="PTHR31480">
    <property type="entry name" value="BIFUNCTIONAL LYCOPENE CYCLASE/PHYTOENE SYNTHASE"/>
    <property type="match status" value="1"/>
</dbReference>
<dbReference type="RefSeq" id="WP_023433743.1">
    <property type="nucleotide sequence ID" value="NZ_AWXZ01000039.1"/>
</dbReference>
<evidence type="ECO:0000313" key="2">
    <source>
        <dbReference type="Proteomes" id="UP000017819"/>
    </source>
</evidence>
<dbReference type="InterPro" id="IPR008949">
    <property type="entry name" value="Isoprenoid_synthase_dom_sf"/>
</dbReference>
<dbReference type="Gene3D" id="1.10.600.10">
    <property type="entry name" value="Farnesyl Diphosphate Synthase"/>
    <property type="match status" value="1"/>
</dbReference>
<dbReference type="GO" id="GO:0016765">
    <property type="term" value="F:transferase activity, transferring alkyl or aryl (other than methyl) groups"/>
    <property type="evidence" value="ECO:0007669"/>
    <property type="project" value="UniProtKB-ARBA"/>
</dbReference>